<feature type="domain" description="Tip attachment protein J" evidence="2">
    <location>
        <begin position="797"/>
        <end position="960"/>
    </location>
</feature>
<evidence type="ECO:0000313" key="4">
    <source>
        <dbReference type="EMBL" id="CUH62984.1"/>
    </source>
</evidence>
<dbReference type="EMBL" id="CYSA01000005">
    <property type="protein sequence ID" value="CUH62984.1"/>
    <property type="molecule type" value="Genomic_DNA"/>
</dbReference>
<reference evidence="4 5" key="1">
    <citation type="submission" date="2015-09" db="EMBL/GenBank/DDBJ databases">
        <authorList>
            <consortium name="Swine Surveillance"/>
        </authorList>
    </citation>
    <scope>NUCLEOTIDE SEQUENCE [LARGE SCALE GENOMIC DNA]</scope>
    <source>
        <strain evidence="4 5">CECT 4357</strain>
    </source>
</reference>
<dbReference type="Pfam" id="PF13547">
    <property type="entry name" value="GTA_TIM"/>
    <property type="match status" value="1"/>
</dbReference>
<dbReference type="InterPro" id="IPR032876">
    <property type="entry name" value="J_dom"/>
</dbReference>
<name>A0A0P1F575_THAGE</name>
<proteinExistence type="predicted"/>
<evidence type="ECO:0008006" key="6">
    <source>
        <dbReference type="Google" id="ProtNLM"/>
    </source>
</evidence>
<dbReference type="CDD" id="cd19607">
    <property type="entry name" value="GTA_TIM-barrel-like"/>
    <property type="match status" value="1"/>
</dbReference>
<keyword evidence="5" id="KW-1185">Reference proteome</keyword>
<dbReference type="InterPro" id="IPR056490">
    <property type="entry name" value="Rcc01698_C"/>
</dbReference>
<dbReference type="OrthoDB" id="8445115at2"/>
<dbReference type="SUPFAM" id="SSF51445">
    <property type="entry name" value="(Trans)glycosidases"/>
    <property type="match status" value="1"/>
</dbReference>
<feature type="domain" description="Rcc01698-like C-terminal" evidence="3">
    <location>
        <begin position="1050"/>
        <end position="1150"/>
    </location>
</feature>
<dbReference type="Gene3D" id="3.20.20.80">
    <property type="entry name" value="Glycosidases"/>
    <property type="match status" value="1"/>
</dbReference>
<dbReference type="STRING" id="53501.SAMN04488043_103311"/>
<dbReference type="InterPro" id="IPR017853">
    <property type="entry name" value="GH"/>
</dbReference>
<organism evidence="4 5">
    <name type="scientific">Thalassovita gelatinovora</name>
    <name type="common">Thalassobius gelatinovorus</name>
    <dbReference type="NCBI Taxonomy" id="53501"/>
    <lineage>
        <taxon>Bacteria</taxon>
        <taxon>Pseudomonadati</taxon>
        <taxon>Pseudomonadota</taxon>
        <taxon>Alphaproteobacteria</taxon>
        <taxon>Rhodobacterales</taxon>
        <taxon>Roseobacteraceae</taxon>
        <taxon>Thalassovita</taxon>
    </lineage>
</organism>
<dbReference type="Proteomes" id="UP000051587">
    <property type="component" value="Unassembled WGS sequence"/>
</dbReference>
<evidence type="ECO:0000259" key="2">
    <source>
        <dbReference type="Pfam" id="PF13550"/>
    </source>
</evidence>
<feature type="domain" description="GTA TIM-barrel-like" evidence="1">
    <location>
        <begin position="442"/>
        <end position="738"/>
    </location>
</feature>
<gene>
    <name evidence="4" type="ORF">TG4357_00411</name>
</gene>
<evidence type="ECO:0000259" key="3">
    <source>
        <dbReference type="Pfam" id="PF23666"/>
    </source>
</evidence>
<dbReference type="RefSeq" id="WP_058261216.1">
    <property type="nucleotide sequence ID" value="NZ_CP051181.1"/>
</dbReference>
<protein>
    <recommendedName>
        <fullName evidence="6">Host specificity protein</fullName>
    </recommendedName>
</protein>
<evidence type="ECO:0000259" key="1">
    <source>
        <dbReference type="Pfam" id="PF13547"/>
    </source>
</evidence>
<accession>A0A0P1F575</accession>
<dbReference type="Pfam" id="PF13550">
    <property type="entry name" value="Phage-tail_3"/>
    <property type="match status" value="1"/>
</dbReference>
<sequence length="1305" mass="141025">MATILLSAAGAAIGGSVGGTVLGLSSAVIGRFVGATLGRAIDQRLLGQGSDPVATGRVDRFRLTGASEGDPISRVYGRMRIGGQVIWATHFSEHSQTSGAGKGGGARRSTEYSYSLSLAIALCEGEIGGVCRVWADGEEVAPDDLNMRIYRGTADQLPDPKMEAVEGAGAVPGYRGTAYVVMEDLNLAQFGNRVPQFTFEVLRPDFEFDGGMDMEPGHAIRGVALMPGTGEYALATDPAVLDYGLGETRTANINSTSGRSDLSTSLAQLEQELPNCAAVSLVVSWFGDDLRCGNCTLRPKVEQGEQDAEGMPWSVSGLTRAGAQLVPMQDARPVYGGTPSDASVMQAIAKLQDAGQAVMFYPFILMEQMAGNALLDPWTGDVGQPVLPWRGRITGARAPGGDGSPDQSAAAEAQVAAFFGTVTASDFTVTDGAVAYTGPQEWSYRRFILHNAALCAAAGGVAAFCIGSEMRGLTQLRGVNNSFPAVAQMRVLAAEVRALLGSEVKLGYAADWSEYFGYHPQDGSGDVFFHLDPLWADDEIDFIGIDNYMPLSDWREGEDHLDAGWGAIYNLDYLRSNIEGGEGFDWYYHSSEADAAQIRTTISDGAYGESWIYRYKDIRAWWSQHHFNRIAGERAAQATDWGPQSKPIWFTELGCGAIDKGTNQPNKFLDPKSSESLLPKYSDGRRDELIQMQYLRAMLGYWGDAAHNPVSEEYGGPMLDMSRAFVWAWDARPYPSFPRNSEVWSDGDNYARGHWINGRGSARSLASVVTEICRQAGVNDIDTDALHGHVRGYCLTETGDARSALQPLMLRYGFDAIERDGVLVFRSRTGQRDWDLPGESLAVNDDLPYSTEALRAAESDMVGRVRLRFVEADADFETAAEESVLPDEASHAVSVAEVPLVMTRAEGRQVVERWLAEARLSRDSIRLALPPSALQVGAGDVIALSEPGMSGTFRVDRIEYGASQIVEAVRIDKSSYSPADFVDETSPVAPFAAPAPVFSLFLDLPLLTGDEIPHAPHMAVNANPWPGSVAIYSSASDSDYVLLATVTAKATIGVTETELSRAQPGLWDRGALLQVKLSNGSLESRSEASVFAGGNLAAIGDGTAENWEVIQFRDAVLVDENTYQLSHLLRGQQGSETVMPDAWPVGSYFVLLDSAVGQLDLASTSRNQARHYRIGSAWRGYDDPSYRHSQQAFAGIGLRPFAPVHLRQDIDISGDLHLSWIRRTRVDGDSWDGLDVPLGEEQELYLVRLRRGVQIVRQEMVNLPEWHYSTAAIAADGGLAGLVADVAQVSAVYGAGAVARLVLSE</sequence>
<evidence type="ECO:0000313" key="5">
    <source>
        <dbReference type="Proteomes" id="UP000051587"/>
    </source>
</evidence>
<dbReference type="Pfam" id="PF23666">
    <property type="entry name" value="Rcc01698_C"/>
    <property type="match status" value="1"/>
</dbReference>
<dbReference type="InterPro" id="IPR025195">
    <property type="entry name" value="GTA_TIM_dom"/>
</dbReference>